<evidence type="ECO:0000256" key="3">
    <source>
        <dbReference type="ARBA" id="ARBA00021112"/>
    </source>
</evidence>
<dbReference type="EMBL" id="FQUZ01000014">
    <property type="protein sequence ID" value="SHF17737.1"/>
    <property type="molecule type" value="Genomic_DNA"/>
</dbReference>
<comment type="subunit">
    <text evidence="2">Forms a complex with MdtI.</text>
</comment>
<dbReference type="GO" id="GO:0015220">
    <property type="term" value="F:choline transmembrane transporter activity"/>
    <property type="evidence" value="ECO:0007669"/>
    <property type="project" value="TreeGrafter"/>
</dbReference>
<dbReference type="AlphaFoldDB" id="A0A1M4ZIV9"/>
<dbReference type="GO" id="GO:0015199">
    <property type="term" value="F:amino-acid betaine transmembrane transporter activity"/>
    <property type="evidence" value="ECO:0007669"/>
    <property type="project" value="TreeGrafter"/>
</dbReference>
<proteinExistence type="inferred from homology"/>
<sequence>MWVRSWLFLLAAVAAEVMGVTVMKLVAESGSLVALLFMYTMIGLSFCFLAVTMKHLPMALTYATWETLGLLSIALIGLRWFGESLSLWKLLGMGVLLLGVVLVTLGTPKATAAETGA</sequence>
<dbReference type="Proteomes" id="UP000184327">
    <property type="component" value="Unassembled WGS sequence"/>
</dbReference>
<dbReference type="InterPro" id="IPR037185">
    <property type="entry name" value="EmrE-like"/>
</dbReference>
<keyword evidence="12" id="KW-1185">Reference proteome</keyword>
<evidence type="ECO:0000256" key="5">
    <source>
        <dbReference type="ARBA" id="ARBA00022519"/>
    </source>
</evidence>
<evidence type="ECO:0000256" key="4">
    <source>
        <dbReference type="ARBA" id="ARBA00022475"/>
    </source>
</evidence>
<reference evidence="11 12" key="1">
    <citation type="submission" date="2016-11" db="EMBL/GenBank/DDBJ databases">
        <authorList>
            <person name="Jaros S."/>
            <person name="Januszkiewicz K."/>
            <person name="Wedrychowicz H."/>
        </authorList>
    </citation>
    <scope>NUCLEOTIDE SEQUENCE [LARGE SCALE GENOMIC DNA]</scope>
    <source>
        <strain evidence="11 12">DSM 16112</strain>
    </source>
</reference>
<evidence type="ECO:0000256" key="9">
    <source>
        <dbReference type="RuleBase" id="RU003942"/>
    </source>
</evidence>
<dbReference type="Pfam" id="PF00893">
    <property type="entry name" value="Multi_Drug_Res"/>
    <property type="match status" value="1"/>
</dbReference>
<protein>
    <recommendedName>
        <fullName evidence="3">Spermidine export protein MdtJ</fullName>
    </recommendedName>
</protein>
<evidence type="ECO:0000256" key="2">
    <source>
        <dbReference type="ARBA" id="ARBA00011358"/>
    </source>
</evidence>
<dbReference type="InterPro" id="IPR000390">
    <property type="entry name" value="Small_drug/metabolite_transptr"/>
</dbReference>
<name>A0A1M4ZIV9_9BURK</name>
<keyword evidence="5" id="KW-0997">Cell inner membrane</keyword>
<evidence type="ECO:0000313" key="11">
    <source>
        <dbReference type="EMBL" id="SHF17737.1"/>
    </source>
</evidence>
<dbReference type="Gene3D" id="1.10.3730.20">
    <property type="match status" value="1"/>
</dbReference>
<keyword evidence="7 10" id="KW-1133">Transmembrane helix</keyword>
<evidence type="ECO:0000256" key="1">
    <source>
        <dbReference type="ARBA" id="ARBA00004429"/>
    </source>
</evidence>
<feature type="transmembrane region" description="Helical" evidence="10">
    <location>
        <begin position="29"/>
        <end position="51"/>
    </location>
</feature>
<dbReference type="PANTHER" id="PTHR30561:SF2">
    <property type="entry name" value="SPERMIDINE EXPORT PROTEIN MDTJ"/>
    <property type="match status" value="1"/>
</dbReference>
<dbReference type="GO" id="GO:0031460">
    <property type="term" value="P:glycine betaine transport"/>
    <property type="evidence" value="ECO:0007669"/>
    <property type="project" value="TreeGrafter"/>
</dbReference>
<dbReference type="GO" id="GO:1903711">
    <property type="term" value="P:spermidine transmembrane transport"/>
    <property type="evidence" value="ECO:0007669"/>
    <property type="project" value="TreeGrafter"/>
</dbReference>
<keyword evidence="6 9" id="KW-0812">Transmembrane</keyword>
<accession>A0A1M4ZIV9</accession>
<evidence type="ECO:0000313" key="12">
    <source>
        <dbReference type="Proteomes" id="UP000184327"/>
    </source>
</evidence>
<dbReference type="GO" id="GO:0005886">
    <property type="term" value="C:plasma membrane"/>
    <property type="evidence" value="ECO:0007669"/>
    <property type="project" value="UniProtKB-SubCell"/>
</dbReference>
<dbReference type="RefSeq" id="WP_234971079.1">
    <property type="nucleotide sequence ID" value="NZ_FQUZ01000014.1"/>
</dbReference>
<feature type="transmembrane region" description="Helical" evidence="10">
    <location>
        <begin position="87"/>
        <end position="105"/>
    </location>
</feature>
<feature type="transmembrane region" description="Helical" evidence="10">
    <location>
        <begin position="63"/>
        <end position="81"/>
    </location>
</feature>
<organism evidence="11 12">
    <name type="scientific">Lampropedia hyalina DSM 16112</name>
    <dbReference type="NCBI Taxonomy" id="1122156"/>
    <lineage>
        <taxon>Bacteria</taxon>
        <taxon>Pseudomonadati</taxon>
        <taxon>Pseudomonadota</taxon>
        <taxon>Betaproteobacteria</taxon>
        <taxon>Burkholderiales</taxon>
        <taxon>Comamonadaceae</taxon>
        <taxon>Lampropedia</taxon>
    </lineage>
</organism>
<comment type="subcellular location">
    <subcellularLocation>
        <location evidence="1">Cell inner membrane</location>
        <topology evidence="1">Multi-pass membrane protein</topology>
    </subcellularLocation>
    <subcellularLocation>
        <location evidence="9">Cell membrane</location>
        <topology evidence="9">Multi-pass membrane protein</topology>
    </subcellularLocation>
</comment>
<dbReference type="STRING" id="1122156.SAMN02745117_01467"/>
<gene>
    <name evidence="11" type="ORF">SAMN02745117_01467</name>
</gene>
<keyword evidence="8 10" id="KW-0472">Membrane</keyword>
<evidence type="ECO:0000256" key="8">
    <source>
        <dbReference type="ARBA" id="ARBA00023136"/>
    </source>
</evidence>
<dbReference type="GO" id="GO:0015297">
    <property type="term" value="F:antiporter activity"/>
    <property type="evidence" value="ECO:0007669"/>
    <property type="project" value="TreeGrafter"/>
</dbReference>
<evidence type="ECO:0000256" key="10">
    <source>
        <dbReference type="SAM" id="Phobius"/>
    </source>
</evidence>
<evidence type="ECO:0000256" key="6">
    <source>
        <dbReference type="ARBA" id="ARBA00022692"/>
    </source>
</evidence>
<comment type="similarity">
    <text evidence="9">Belongs to the drug/metabolite transporter (DMT) superfamily. Small multidrug resistance (SMR) (TC 2.A.7.1) family.</text>
</comment>
<evidence type="ECO:0000256" key="7">
    <source>
        <dbReference type="ARBA" id="ARBA00022989"/>
    </source>
</evidence>
<dbReference type="InterPro" id="IPR045324">
    <property type="entry name" value="Small_multidrug_res"/>
</dbReference>
<dbReference type="PANTHER" id="PTHR30561">
    <property type="entry name" value="SMR FAMILY PROTON-DEPENDENT DRUG EFFLUX TRANSPORTER SUGE"/>
    <property type="match status" value="1"/>
</dbReference>
<dbReference type="SUPFAM" id="SSF103481">
    <property type="entry name" value="Multidrug resistance efflux transporter EmrE"/>
    <property type="match status" value="1"/>
</dbReference>
<keyword evidence="4" id="KW-1003">Cell membrane</keyword>